<name>A0AC35F9M9_9BILA</name>
<accession>A0AC35F9M9</accession>
<reference evidence="2" key="1">
    <citation type="submission" date="2022-11" db="UniProtKB">
        <authorList>
            <consortium name="WormBaseParasite"/>
        </authorList>
    </citation>
    <scope>IDENTIFICATION</scope>
</reference>
<dbReference type="Proteomes" id="UP000887580">
    <property type="component" value="Unplaced"/>
</dbReference>
<sequence length="516" mass="55872">MLPSEKHAENDSNIPSSKLGTDNFGTVLKSGTIKPSEKEDGILLLSVDNTVLQKKEKGLSNESCRKIGKKVVLETDEGTAMNRSVGLISGVGIILGCIIGSGIFISPAGVQREAGSLGMSLVTWVLAGIFVIFGSYCYIELGLLLRESGGDYSYIFYAFGSLASFLRLWVEAVVVRPGTEAIVALTFGTYVVAPFYDIEINGSAPVLIVAALMILFQTALNCLSIKGSLAVNNVCTIAKLSALVGVIFLGIYALLFIDGSTKSFENAFENTTTDPGTIARAFYSALFAYQGWNYLNFIVEEVRNPVKTLPRAIIISSFAVIVVYLLVNVAFYTALTPDRLLKSPAAAIDFVQILTGWSGSGIIVSILVAVSCFGSGNGVIFTSSRLFFGLLSMMFLALSDNAIKIINYIAISYWLAIGTAIGALFYYRFKIPREEYPFRVALPIAIIFFFGCAFLVIFPLYSNTVDALIGLGILATGIPVYFIFVRYRIKFLDNTADCLTKLVQVLFLVGDETVIS</sequence>
<dbReference type="WBParaSite" id="PS1159_v2.g15159.t1">
    <property type="protein sequence ID" value="PS1159_v2.g15159.t1"/>
    <property type="gene ID" value="PS1159_v2.g15159"/>
</dbReference>
<proteinExistence type="predicted"/>
<protein>
    <submittedName>
        <fullName evidence="2">Uncharacterized protein</fullName>
    </submittedName>
</protein>
<evidence type="ECO:0000313" key="2">
    <source>
        <dbReference type="WBParaSite" id="PS1159_v2.g15159.t1"/>
    </source>
</evidence>
<organism evidence="1 2">
    <name type="scientific">Panagrolaimus sp. PS1159</name>
    <dbReference type="NCBI Taxonomy" id="55785"/>
    <lineage>
        <taxon>Eukaryota</taxon>
        <taxon>Metazoa</taxon>
        <taxon>Ecdysozoa</taxon>
        <taxon>Nematoda</taxon>
        <taxon>Chromadorea</taxon>
        <taxon>Rhabditida</taxon>
        <taxon>Tylenchina</taxon>
        <taxon>Panagrolaimomorpha</taxon>
        <taxon>Panagrolaimoidea</taxon>
        <taxon>Panagrolaimidae</taxon>
        <taxon>Panagrolaimus</taxon>
    </lineage>
</organism>
<evidence type="ECO:0000313" key="1">
    <source>
        <dbReference type="Proteomes" id="UP000887580"/>
    </source>
</evidence>